<sequence>MNFAPLPEVAPAAVPSDGYLLDVREADEWAAGHAERAVHIPMSELVARIAEIPTDRRVHVVCRVGGRSAQVAQYLIAQGYDAVNVAGGMLDWAASGLPLTTDDDTPATIV</sequence>
<dbReference type="InterPro" id="IPR036873">
    <property type="entry name" value="Rhodanese-like_dom_sf"/>
</dbReference>
<dbReference type="RefSeq" id="WP_014143810.1">
    <property type="nucleotide sequence ID" value="NC_016111.1"/>
</dbReference>
<keyword evidence="3" id="KW-1185">Reference proteome</keyword>
<feature type="domain" description="Rhodanese" evidence="1">
    <location>
        <begin position="14"/>
        <end position="101"/>
    </location>
</feature>
<evidence type="ECO:0000313" key="2">
    <source>
        <dbReference type="EMBL" id="AEW95436.1"/>
    </source>
</evidence>
<accession>G8WUD9</accession>
<dbReference type="Proteomes" id="UP000007842">
    <property type="component" value="Chromosome"/>
</dbReference>
<dbReference type="KEGG" id="scy:SCATT_30650"/>
<dbReference type="PANTHER" id="PTHR43031">
    <property type="entry name" value="FAD-DEPENDENT OXIDOREDUCTASE"/>
    <property type="match status" value="1"/>
</dbReference>
<dbReference type="PATRIC" id="fig|1003195.11.peg.4554"/>
<dbReference type="EMBL" id="CP003219">
    <property type="protein sequence ID" value="AEW95436.1"/>
    <property type="molecule type" value="Genomic_DNA"/>
</dbReference>
<organism evidence="2 3">
    <name type="scientific">Streptantibioticus cattleyicolor (strain ATCC 35852 / DSM 46488 / JCM 4925 / NBRC 14057 / NRRL 8057)</name>
    <name type="common">Streptomyces cattleya</name>
    <dbReference type="NCBI Taxonomy" id="1003195"/>
    <lineage>
        <taxon>Bacteria</taxon>
        <taxon>Bacillati</taxon>
        <taxon>Actinomycetota</taxon>
        <taxon>Actinomycetes</taxon>
        <taxon>Kitasatosporales</taxon>
        <taxon>Streptomycetaceae</taxon>
        <taxon>Streptantibioticus</taxon>
    </lineage>
</organism>
<dbReference type="PANTHER" id="PTHR43031:SF18">
    <property type="entry name" value="RHODANESE-RELATED SULFURTRANSFERASES"/>
    <property type="match status" value="1"/>
</dbReference>
<dbReference type="PROSITE" id="PS50206">
    <property type="entry name" value="RHODANESE_3"/>
    <property type="match status" value="1"/>
</dbReference>
<dbReference type="CDD" id="cd00158">
    <property type="entry name" value="RHOD"/>
    <property type="match status" value="1"/>
</dbReference>
<dbReference type="Pfam" id="PF00581">
    <property type="entry name" value="Rhodanese"/>
    <property type="match status" value="1"/>
</dbReference>
<reference evidence="3" key="1">
    <citation type="submission" date="2011-12" db="EMBL/GenBank/DDBJ databases">
        <title>Complete genome sequence of Streptomyces cattleya strain DSM 46488.</title>
        <authorList>
            <person name="Ou H.-Y."/>
            <person name="Li P."/>
            <person name="Zhao C."/>
            <person name="O'Hagan D."/>
            <person name="Deng Z."/>
        </authorList>
    </citation>
    <scope>NUCLEOTIDE SEQUENCE [LARGE SCALE GENOMIC DNA]</scope>
    <source>
        <strain evidence="3">ATCC 35852 / DSM 46488 / JCM 4925 / NBRC 14057 / NRRL 8057</strain>
    </source>
</reference>
<gene>
    <name evidence="2" type="ordered locus">SCATT_30650</name>
</gene>
<dbReference type="KEGG" id="sct:SCAT_3075"/>
<accession>F8JSC2</accession>
<dbReference type="Gene3D" id="3.40.250.10">
    <property type="entry name" value="Rhodanese-like domain"/>
    <property type="match status" value="1"/>
</dbReference>
<name>F8JSC2_STREN</name>
<dbReference type="OrthoDB" id="9800872at2"/>
<evidence type="ECO:0000313" key="3">
    <source>
        <dbReference type="Proteomes" id="UP000007842"/>
    </source>
</evidence>
<dbReference type="AlphaFoldDB" id="F8JSC2"/>
<dbReference type="HOGENOM" id="CLU_089574_13_0_11"/>
<dbReference type="InterPro" id="IPR050229">
    <property type="entry name" value="GlpE_sulfurtransferase"/>
</dbReference>
<protein>
    <submittedName>
        <fullName evidence="2">Rhodanese domain protein</fullName>
    </submittedName>
</protein>
<proteinExistence type="predicted"/>
<dbReference type="STRING" id="1003195.SCATT_30650"/>
<dbReference type="eggNOG" id="COG0607">
    <property type="taxonomic scope" value="Bacteria"/>
</dbReference>
<evidence type="ECO:0000259" key="1">
    <source>
        <dbReference type="PROSITE" id="PS50206"/>
    </source>
</evidence>
<dbReference type="SUPFAM" id="SSF52821">
    <property type="entry name" value="Rhodanese/Cell cycle control phosphatase"/>
    <property type="match status" value="1"/>
</dbReference>
<dbReference type="InterPro" id="IPR001763">
    <property type="entry name" value="Rhodanese-like_dom"/>
</dbReference>
<dbReference type="SMART" id="SM00450">
    <property type="entry name" value="RHOD"/>
    <property type="match status" value="1"/>
</dbReference>